<sequence length="323" mass="34875">MDIAYLKEVKQVKQKQIYLILFCVMISWGLNVIATKILVTNFMPVTMTAFRIFLGGVSVFIILSIIKKVRMLTKKEFIYVFIGGLFNVVVHHYFLAVGLSETSASNGGLILGLGPILTAVLAVLFLGSTMTVIRAVGFLLGITGVGCIVLQSGGGFHGIASGDVSVFLSVLSQAISFVLIAKVSKTLDPRLMTGYMLVMGSVILFFISLALEPEGLASMQNASIGLWALFFASAVIATALGHMLYNFSMGKVGAAEASIFINLSPFFSLIGSVIFLKEKIAAAQLIGFVFILIGVVLGSGGFEELIRKRKRNQQMNMKKKYTV</sequence>
<evidence type="ECO:0000313" key="10">
    <source>
        <dbReference type="Proteomes" id="UP000264541"/>
    </source>
</evidence>
<dbReference type="Proteomes" id="UP000264541">
    <property type="component" value="Unassembled WGS sequence"/>
</dbReference>
<comment type="similarity">
    <text evidence="2">Belongs to the EamA transporter family.</text>
</comment>
<feature type="transmembrane region" description="Helical" evidence="7">
    <location>
        <begin position="223"/>
        <end position="245"/>
    </location>
</feature>
<dbReference type="PANTHER" id="PTHR32322:SF18">
    <property type="entry name" value="S-ADENOSYLMETHIONINE_S-ADENOSYLHOMOCYSTEINE TRANSPORTER"/>
    <property type="match status" value="1"/>
</dbReference>
<keyword evidence="4 7" id="KW-0812">Transmembrane</keyword>
<evidence type="ECO:0000259" key="8">
    <source>
        <dbReference type="Pfam" id="PF00892"/>
    </source>
</evidence>
<dbReference type="InterPro" id="IPR050638">
    <property type="entry name" value="AA-Vitamin_Transporters"/>
</dbReference>
<name>A0A372LPF8_9BACI</name>
<dbReference type="InterPro" id="IPR037185">
    <property type="entry name" value="EmrE-like"/>
</dbReference>
<evidence type="ECO:0000313" key="9">
    <source>
        <dbReference type="EMBL" id="RFU69035.1"/>
    </source>
</evidence>
<dbReference type="GO" id="GO:0005886">
    <property type="term" value="C:plasma membrane"/>
    <property type="evidence" value="ECO:0007669"/>
    <property type="project" value="UniProtKB-SubCell"/>
</dbReference>
<dbReference type="EMBL" id="QVTE01000030">
    <property type="protein sequence ID" value="RFU69035.1"/>
    <property type="molecule type" value="Genomic_DNA"/>
</dbReference>
<evidence type="ECO:0000256" key="7">
    <source>
        <dbReference type="SAM" id="Phobius"/>
    </source>
</evidence>
<dbReference type="PANTHER" id="PTHR32322">
    <property type="entry name" value="INNER MEMBRANE TRANSPORTER"/>
    <property type="match status" value="1"/>
</dbReference>
<protein>
    <submittedName>
        <fullName evidence="9">DMT family transporter</fullName>
    </submittedName>
</protein>
<dbReference type="Pfam" id="PF00892">
    <property type="entry name" value="EamA"/>
    <property type="match status" value="2"/>
</dbReference>
<feature type="transmembrane region" description="Helical" evidence="7">
    <location>
        <begin position="45"/>
        <end position="65"/>
    </location>
</feature>
<proteinExistence type="inferred from homology"/>
<evidence type="ECO:0000256" key="5">
    <source>
        <dbReference type="ARBA" id="ARBA00022989"/>
    </source>
</evidence>
<evidence type="ECO:0000256" key="1">
    <source>
        <dbReference type="ARBA" id="ARBA00004651"/>
    </source>
</evidence>
<evidence type="ECO:0000256" key="2">
    <source>
        <dbReference type="ARBA" id="ARBA00007362"/>
    </source>
</evidence>
<feature type="domain" description="EamA" evidence="8">
    <location>
        <begin position="161"/>
        <end position="297"/>
    </location>
</feature>
<gene>
    <name evidence="9" type="ORF">D0469_10915</name>
</gene>
<feature type="transmembrane region" description="Helical" evidence="7">
    <location>
        <begin position="133"/>
        <end position="152"/>
    </location>
</feature>
<feature type="transmembrane region" description="Helical" evidence="7">
    <location>
        <begin position="282"/>
        <end position="302"/>
    </location>
</feature>
<reference evidence="9 10" key="1">
    <citation type="submission" date="2018-08" db="EMBL/GenBank/DDBJ databases">
        <title>Bacillus chawlae sp. nov., Bacillus glennii sp. nov., and Bacillus saganii sp. nov. Isolated from the Vehicle Assembly Building at Kennedy Space Center where the Viking Spacecraft were Assembled.</title>
        <authorList>
            <person name="Seuylemezian A."/>
            <person name="Vaishampayan P."/>
        </authorList>
    </citation>
    <scope>NUCLEOTIDE SEQUENCE [LARGE SCALE GENOMIC DNA]</scope>
    <source>
        <strain evidence="9 10">V47-23a</strain>
    </source>
</reference>
<accession>A0A372LPF8</accession>
<feature type="transmembrane region" description="Helical" evidence="7">
    <location>
        <begin position="17"/>
        <end position="39"/>
    </location>
</feature>
<comment type="subcellular location">
    <subcellularLocation>
        <location evidence="1">Cell membrane</location>
        <topology evidence="1">Multi-pass membrane protein</topology>
    </subcellularLocation>
</comment>
<dbReference type="AlphaFoldDB" id="A0A372LPF8"/>
<dbReference type="SUPFAM" id="SSF103481">
    <property type="entry name" value="Multidrug resistance efflux transporter EmrE"/>
    <property type="match status" value="2"/>
</dbReference>
<keyword evidence="5 7" id="KW-1133">Transmembrane helix</keyword>
<organism evidence="9 10">
    <name type="scientific">Peribacillus saganii</name>
    <dbReference type="NCBI Taxonomy" id="2303992"/>
    <lineage>
        <taxon>Bacteria</taxon>
        <taxon>Bacillati</taxon>
        <taxon>Bacillota</taxon>
        <taxon>Bacilli</taxon>
        <taxon>Bacillales</taxon>
        <taxon>Bacillaceae</taxon>
        <taxon>Peribacillus</taxon>
    </lineage>
</organism>
<evidence type="ECO:0000256" key="4">
    <source>
        <dbReference type="ARBA" id="ARBA00022692"/>
    </source>
</evidence>
<keyword evidence="6 7" id="KW-0472">Membrane</keyword>
<evidence type="ECO:0000256" key="6">
    <source>
        <dbReference type="ARBA" id="ARBA00023136"/>
    </source>
</evidence>
<keyword evidence="10" id="KW-1185">Reference proteome</keyword>
<feature type="transmembrane region" description="Helical" evidence="7">
    <location>
        <begin position="164"/>
        <end position="181"/>
    </location>
</feature>
<feature type="transmembrane region" description="Helical" evidence="7">
    <location>
        <begin position="107"/>
        <end position="126"/>
    </location>
</feature>
<feature type="domain" description="EamA" evidence="8">
    <location>
        <begin position="18"/>
        <end position="149"/>
    </location>
</feature>
<keyword evidence="3" id="KW-1003">Cell membrane</keyword>
<evidence type="ECO:0000256" key="3">
    <source>
        <dbReference type="ARBA" id="ARBA00022475"/>
    </source>
</evidence>
<feature type="transmembrane region" description="Helical" evidence="7">
    <location>
        <begin position="193"/>
        <end position="211"/>
    </location>
</feature>
<feature type="transmembrane region" description="Helical" evidence="7">
    <location>
        <begin position="257"/>
        <end position="276"/>
    </location>
</feature>
<dbReference type="OrthoDB" id="4529062at2"/>
<dbReference type="InterPro" id="IPR000620">
    <property type="entry name" value="EamA_dom"/>
</dbReference>
<comment type="caution">
    <text evidence="9">The sequence shown here is derived from an EMBL/GenBank/DDBJ whole genome shotgun (WGS) entry which is preliminary data.</text>
</comment>
<feature type="transmembrane region" description="Helical" evidence="7">
    <location>
        <begin position="77"/>
        <end position="95"/>
    </location>
</feature>